<evidence type="ECO:0000256" key="1">
    <source>
        <dbReference type="SAM" id="MobiDB-lite"/>
    </source>
</evidence>
<dbReference type="EMBL" id="BPLQ01002451">
    <property type="protein sequence ID" value="GIX93050.1"/>
    <property type="molecule type" value="Genomic_DNA"/>
</dbReference>
<dbReference type="AlphaFoldDB" id="A0AAV4PAP9"/>
<protein>
    <submittedName>
        <fullName evidence="2">Uncharacterized protein</fullName>
    </submittedName>
</protein>
<evidence type="ECO:0000313" key="2">
    <source>
        <dbReference type="EMBL" id="GIX93050.1"/>
    </source>
</evidence>
<proteinExistence type="predicted"/>
<organism evidence="2 3">
    <name type="scientific">Caerostris darwini</name>
    <dbReference type="NCBI Taxonomy" id="1538125"/>
    <lineage>
        <taxon>Eukaryota</taxon>
        <taxon>Metazoa</taxon>
        <taxon>Ecdysozoa</taxon>
        <taxon>Arthropoda</taxon>
        <taxon>Chelicerata</taxon>
        <taxon>Arachnida</taxon>
        <taxon>Araneae</taxon>
        <taxon>Araneomorphae</taxon>
        <taxon>Entelegynae</taxon>
        <taxon>Araneoidea</taxon>
        <taxon>Araneidae</taxon>
        <taxon>Caerostris</taxon>
    </lineage>
</organism>
<name>A0AAV4PAP9_9ARAC</name>
<gene>
    <name evidence="2" type="ORF">CDAR_170881</name>
</gene>
<accession>A0AAV4PAP9</accession>
<keyword evidence="3" id="KW-1185">Reference proteome</keyword>
<reference evidence="2 3" key="1">
    <citation type="submission" date="2021-06" db="EMBL/GenBank/DDBJ databases">
        <title>Caerostris darwini draft genome.</title>
        <authorList>
            <person name="Kono N."/>
            <person name="Arakawa K."/>
        </authorList>
    </citation>
    <scope>NUCLEOTIDE SEQUENCE [LARGE SCALE GENOMIC DNA]</scope>
</reference>
<sequence>MEYSRKLILDLPEDRVEVADQLTDLDNKMQEIIRTKGLPEREKMNQYLQVLQKFVKIHHPRQERTEEDSEKEEDVKSDSEKEDSITTKILIAASVRYLNTARNILDFIKEKPSILSWTPDGEIVYKGKHLPRTNIVKLVVDLLRNRKQSPAGSKEFHLALKEMNVLASYIMNKKFFQTNSILEHKKSKRMYAKRDDWISL</sequence>
<evidence type="ECO:0000313" key="3">
    <source>
        <dbReference type="Proteomes" id="UP001054837"/>
    </source>
</evidence>
<dbReference type="Proteomes" id="UP001054837">
    <property type="component" value="Unassembled WGS sequence"/>
</dbReference>
<feature type="region of interest" description="Disordered" evidence="1">
    <location>
        <begin position="59"/>
        <end position="80"/>
    </location>
</feature>
<comment type="caution">
    <text evidence="2">The sequence shown here is derived from an EMBL/GenBank/DDBJ whole genome shotgun (WGS) entry which is preliminary data.</text>
</comment>